<sequence length="362" mass="43240">MEQLVGKDQLQRFESWQQQFKLQVETQNFQFEDCYFNFKLLFRIQQFLEELFFKKDANKNIYQFRGQMMNIRNPNNQLASYKQESSDLMTRILQQKQLIPMKLHFAFTQYIERNSFYFIFQRMKIEGLREFQSRIRKRFEVYNESQFNIKVQEMIILFTACNLMIYFCIKGIVDIESADEVQYLANLLHVKEEFIQKSFDYIKKTSFNQDMISHALDKSIKLLQVQEIQKTKKEFKINQSKRKPKKELSLIEGILEVDDESDEEKQIQVVMMQQELQRLLNRQAIEQQNDQQMNDDDQISMSILQELLSDSNVSISDSQILQALGSSQNSISQSVMEQIIRDENEDNIDMQDLIDALNDITD</sequence>
<reference evidence="2" key="1">
    <citation type="journal article" date="2014" name="Cell">
        <title>The Architecture of a Scrambled Genome Reveals Massive Levels of Genomic Rearrangement during Development.</title>
        <authorList>
            <person name="Chen X."/>
            <person name="Bracht J.R."/>
            <person name="Goldman A.D."/>
            <person name="Dolzhenko E."/>
            <person name="Clay D.M."/>
            <person name="Swart E.C."/>
            <person name="Perlman D.H."/>
            <person name="Doak T.G."/>
            <person name="Stuart A."/>
            <person name="Amemiya C.T."/>
            <person name="Sebra R.P."/>
            <person name="Landweber L.F."/>
        </authorList>
    </citation>
    <scope>NUCLEOTIDE SEQUENCE [LARGE SCALE GENOMIC DNA]</scope>
    <source>
        <strain evidence="2">JRB310</strain>
    </source>
</reference>
<evidence type="ECO:0000313" key="2">
    <source>
        <dbReference type="Proteomes" id="UP000053232"/>
    </source>
</evidence>
<organism evidence="1 2">
    <name type="scientific">Oxytricha trifallax</name>
    <dbReference type="NCBI Taxonomy" id="1172189"/>
    <lineage>
        <taxon>Eukaryota</taxon>
        <taxon>Sar</taxon>
        <taxon>Alveolata</taxon>
        <taxon>Ciliophora</taxon>
        <taxon>Intramacronucleata</taxon>
        <taxon>Spirotrichea</taxon>
        <taxon>Stichotrichia</taxon>
        <taxon>Sporadotrichida</taxon>
        <taxon>Oxytrichidae</taxon>
        <taxon>Oxytrichinae</taxon>
        <taxon>Oxytricha</taxon>
    </lineage>
</organism>
<gene>
    <name evidence="1" type="ORF">OXYTRIMIC_241</name>
</gene>
<protein>
    <submittedName>
        <fullName evidence="1">Uncharacterized protein</fullName>
    </submittedName>
</protein>
<evidence type="ECO:0000313" key="1">
    <source>
        <dbReference type="EMBL" id="KEJ82666.1"/>
    </source>
</evidence>
<dbReference type="EMBL" id="ARYC01007840">
    <property type="protein sequence ID" value="KEJ82666.1"/>
    <property type="molecule type" value="Genomic_DNA"/>
</dbReference>
<keyword evidence="2" id="KW-1185">Reference proteome</keyword>
<name>A0A073HZM9_9SPIT</name>
<dbReference type="Proteomes" id="UP000053232">
    <property type="component" value="Unassembled WGS sequence"/>
</dbReference>
<accession>A0A073HZM9</accession>
<dbReference type="AlphaFoldDB" id="A0A073HZM9"/>
<proteinExistence type="predicted"/>
<comment type="caution">
    <text evidence="1">The sequence shown here is derived from an EMBL/GenBank/DDBJ whole genome shotgun (WGS) entry which is preliminary data.</text>
</comment>